<reference evidence="4 5" key="1">
    <citation type="submission" date="2016-03" db="EMBL/GenBank/DDBJ databases">
        <authorList>
            <person name="Ploux O."/>
        </authorList>
    </citation>
    <scope>NUCLEOTIDE SEQUENCE [LARGE SCALE GENOMIC DNA]</scope>
    <source>
        <strain evidence="4 5">R0</strain>
    </source>
</reference>
<proteinExistence type="predicted"/>
<dbReference type="AlphaFoldDB" id="A0A150WDI6"/>
<evidence type="ECO:0000259" key="3">
    <source>
        <dbReference type="Pfam" id="PF07992"/>
    </source>
</evidence>
<dbReference type="Gene3D" id="3.50.50.60">
    <property type="entry name" value="FAD/NAD(P)-binding domain"/>
    <property type="match status" value="2"/>
</dbReference>
<keyword evidence="1" id="KW-0285">Flavoprotein</keyword>
<keyword evidence="5" id="KW-1185">Reference proteome</keyword>
<organism evidence="4 5">
    <name type="scientific">Bdellovibrio bacteriovorus</name>
    <dbReference type="NCBI Taxonomy" id="959"/>
    <lineage>
        <taxon>Bacteria</taxon>
        <taxon>Pseudomonadati</taxon>
        <taxon>Bdellovibrionota</taxon>
        <taxon>Bdellovibrionia</taxon>
        <taxon>Bdellovibrionales</taxon>
        <taxon>Pseudobdellovibrionaceae</taxon>
        <taxon>Bdellovibrio</taxon>
    </lineage>
</organism>
<evidence type="ECO:0000313" key="5">
    <source>
        <dbReference type="Proteomes" id="UP000075320"/>
    </source>
</evidence>
<evidence type="ECO:0000313" key="4">
    <source>
        <dbReference type="EMBL" id="KYG60961.1"/>
    </source>
</evidence>
<feature type="domain" description="FAD/NAD(P)-binding" evidence="3">
    <location>
        <begin position="5"/>
        <end position="285"/>
    </location>
</feature>
<dbReference type="EMBL" id="LUKE01000008">
    <property type="protein sequence ID" value="KYG60961.1"/>
    <property type="molecule type" value="Genomic_DNA"/>
</dbReference>
<sequence length="305" mass="33601">MKFDYDVLIVGGGPAGLSAALNLARMQRKVILCDDARPRNAPSSHLNSFPTRDGIHPQEWRKLAMADIEKYRTTEFFSGSVKSIEKQSAGFRAELSSSKYVHVRKVILAEGIQDRHPDIPGLKDLWGKSVFHCPFCHGYEVRDKKLALLSDATFAAHMVPMIRGLSKDLVLLTNGAENLDPEFIRHLEKNTVPWISKKITHLESVGEQLRSVHFVDGEKINLEGIFMTPVLPFQIKSSLGTSLGCELNEMGLYKIGMKYETSVPGVYAAGDSSTMMHSVLMASAAGSMAGAAAVHEILAEDFARK</sequence>
<dbReference type="GO" id="GO:0016491">
    <property type="term" value="F:oxidoreductase activity"/>
    <property type="evidence" value="ECO:0007669"/>
    <property type="project" value="UniProtKB-KW"/>
</dbReference>
<dbReference type="PRINTS" id="PR00469">
    <property type="entry name" value="PNDRDTASEII"/>
</dbReference>
<dbReference type="Proteomes" id="UP000075320">
    <property type="component" value="Unassembled WGS sequence"/>
</dbReference>
<comment type="caution">
    <text evidence="4">The sequence shown here is derived from an EMBL/GenBank/DDBJ whole genome shotgun (WGS) entry which is preliminary data.</text>
</comment>
<evidence type="ECO:0000256" key="2">
    <source>
        <dbReference type="ARBA" id="ARBA00023002"/>
    </source>
</evidence>
<protein>
    <submittedName>
        <fullName evidence="4">Alkyl hydroperoxide reductase</fullName>
    </submittedName>
</protein>
<dbReference type="Pfam" id="PF07992">
    <property type="entry name" value="Pyr_redox_2"/>
    <property type="match status" value="1"/>
</dbReference>
<dbReference type="PRINTS" id="PR00368">
    <property type="entry name" value="FADPNR"/>
</dbReference>
<keyword evidence="2" id="KW-0560">Oxidoreductase</keyword>
<dbReference type="OrthoDB" id="9806179at2"/>
<dbReference type="InterPro" id="IPR050097">
    <property type="entry name" value="Ferredoxin-NADP_redctase_2"/>
</dbReference>
<gene>
    <name evidence="4" type="ORF">AZI86_18765</name>
</gene>
<dbReference type="InterPro" id="IPR036188">
    <property type="entry name" value="FAD/NAD-bd_sf"/>
</dbReference>
<evidence type="ECO:0000256" key="1">
    <source>
        <dbReference type="ARBA" id="ARBA00022630"/>
    </source>
</evidence>
<dbReference type="InterPro" id="IPR023753">
    <property type="entry name" value="FAD/NAD-binding_dom"/>
</dbReference>
<dbReference type="RefSeq" id="WP_061836845.1">
    <property type="nucleotide sequence ID" value="NZ_LUKE01000008.1"/>
</dbReference>
<dbReference type="SUPFAM" id="SSF51905">
    <property type="entry name" value="FAD/NAD(P)-binding domain"/>
    <property type="match status" value="1"/>
</dbReference>
<accession>A0A150WDI6</accession>
<name>A0A150WDI6_BDEBC</name>
<dbReference type="PANTHER" id="PTHR48105">
    <property type="entry name" value="THIOREDOXIN REDUCTASE 1-RELATED-RELATED"/>
    <property type="match status" value="1"/>
</dbReference>